<dbReference type="Proteomes" id="UP001310692">
    <property type="component" value="Unassembled WGS sequence"/>
</dbReference>
<dbReference type="RefSeq" id="WP_330195133.1">
    <property type="nucleotide sequence ID" value="NZ_JAZDRO010000001.1"/>
</dbReference>
<dbReference type="SUPFAM" id="SSF52317">
    <property type="entry name" value="Class I glutamine amidotransferase-like"/>
    <property type="match status" value="1"/>
</dbReference>
<protein>
    <submittedName>
        <fullName evidence="2">DJ-1/PfpI family protein</fullName>
        <ecNumber evidence="2">4.2.1.-</ecNumber>
    </submittedName>
</protein>
<sequence length="231" mass="24069">MTDAPFHIGFVLFPGITQLDFTGPLQVLHRLPGARVHLASKTLDPLPSDCGLDLVPNTTFDACPQLDLICVPGGFGVDDAMRDAAVTGFLKAQAEAARYVASVCTGAFVLGAAGLLAGKRATTHWAYHGDFATVGAVPVKARVVRDGAVFTGGGVTAGIDFALTIAAEIAGEDVAWAIQLSLEYDPAPPFDSGTPDRVPETVRSGVDARYAPRLAAFREALRDAGFSPSDS</sequence>
<evidence type="ECO:0000313" key="3">
    <source>
        <dbReference type="Proteomes" id="UP001310692"/>
    </source>
</evidence>
<dbReference type="PANTHER" id="PTHR43130:SF2">
    <property type="entry name" value="DJ-1_PFPI DOMAIN-CONTAINING PROTEIN"/>
    <property type="match status" value="1"/>
</dbReference>
<dbReference type="EC" id="4.2.1.-" evidence="2"/>
<reference evidence="2 3" key="1">
    <citation type="submission" date="2024-01" db="EMBL/GenBank/DDBJ databases">
        <title>Hyphobacterium bacterium isolated from marine sediment.</title>
        <authorList>
            <person name="Zhao S."/>
        </authorList>
    </citation>
    <scope>NUCLEOTIDE SEQUENCE [LARGE SCALE GENOMIC DNA]</scope>
    <source>
        <strain evidence="2 3">Y60-23</strain>
    </source>
</reference>
<dbReference type="CDD" id="cd03139">
    <property type="entry name" value="GATase1_PfpI_2"/>
    <property type="match status" value="1"/>
</dbReference>
<proteinExistence type="predicted"/>
<keyword evidence="2" id="KW-0456">Lyase</keyword>
<dbReference type="InterPro" id="IPR029062">
    <property type="entry name" value="Class_I_gatase-like"/>
</dbReference>
<evidence type="ECO:0000313" key="2">
    <source>
        <dbReference type="EMBL" id="MEE2565598.1"/>
    </source>
</evidence>
<dbReference type="InterPro" id="IPR052158">
    <property type="entry name" value="INH-QAR"/>
</dbReference>
<keyword evidence="3" id="KW-1185">Reference proteome</keyword>
<evidence type="ECO:0000259" key="1">
    <source>
        <dbReference type="Pfam" id="PF01965"/>
    </source>
</evidence>
<dbReference type="EMBL" id="JAZDRO010000001">
    <property type="protein sequence ID" value="MEE2565598.1"/>
    <property type="molecule type" value="Genomic_DNA"/>
</dbReference>
<dbReference type="Pfam" id="PF01965">
    <property type="entry name" value="DJ-1_PfpI"/>
    <property type="match status" value="1"/>
</dbReference>
<gene>
    <name evidence="2" type="ORF">V0U35_02800</name>
</gene>
<organism evidence="2 3">
    <name type="scientific">Hyphobacterium marinum</name>
    <dbReference type="NCBI Taxonomy" id="3116574"/>
    <lineage>
        <taxon>Bacteria</taxon>
        <taxon>Pseudomonadati</taxon>
        <taxon>Pseudomonadota</taxon>
        <taxon>Alphaproteobacteria</taxon>
        <taxon>Maricaulales</taxon>
        <taxon>Maricaulaceae</taxon>
        <taxon>Hyphobacterium</taxon>
    </lineage>
</organism>
<accession>A0ABU7LVL3</accession>
<comment type="caution">
    <text evidence="2">The sequence shown here is derived from an EMBL/GenBank/DDBJ whole genome shotgun (WGS) entry which is preliminary data.</text>
</comment>
<dbReference type="GO" id="GO:0016829">
    <property type="term" value="F:lyase activity"/>
    <property type="evidence" value="ECO:0007669"/>
    <property type="project" value="UniProtKB-KW"/>
</dbReference>
<dbReference type="Gene3D" id="3.40.50.880">
    <property type="match status" value="1"/>
</dbReference>
<dbReference type="InterPro" id="IPR002818">
    <property type="entry name" value="DJ-1/PfpI"/>
</dbReference>
<dbReference type="PANTHER" id="PTHR43130">
    <property type="entry name" value="ARAC-FAMILY TRANSCRIPTIONAL REGULATOR"/>
    <property type="match status" value="1"/>
</dbReference>
<feature type="domain" description="DJ-1/PfpI" evidence="1">
    <location>
        <begin position="9"/>
        <end position="167"/>
    </location>
</feature>
<name>A0ABU7LVL3_9PROT</name>